<reference evidence="1" key="2">
    <citation type="journal article" date="2024" name="Plant">
        <title>Genomic evolution and insights into agronomic trait innovations of Sesamum species.</title>
        <authorList>
            <person name="Miao H."/>
            <person name="Wang L."/>
            <person name="Qu L."/>
            <person name="Liu H."/>
            <person name="Sun Y."/>
            <person name="Le M."/>
            <person name="Wang Q."/>
            <person name="Wei S."/>
            <person name="Zheng Y."/>
            <person name="Lin W."/>
            <person name="Duan Y."/>
            <person name="Cao H."/>
            <person name="Xiong S."/>
            <person name="Wang X."/>
            <person name="Wei L."/>
            <person name="Li C."/>
            <person name="Ma Q."/>
            <person name="Ju M."/>
            <person name="Zhao R."/>
            <person name="Li G."/>
            <person name="Mu C."/>
            <person name="Tian Q."/>
            <person name="Mei H."/>
            <person name="Zhang T."/>
            <person name="Gao T."/>
            <person name="Zhang H."/>
        </authorList>
    </citation>
    <scope>NUCLEOTIDE SEQUENCE</scope>
    <source>
        <strain evidence="1">KEN8</strain>
    </source>
</reference>
<evidence type="ECO:0000313" key="1">
    <source>
        <dbReference type="EMBL" id="KAL0337713.1"/>
    </source>
</evidence>
<proteinExistence type="predicted"/>
<dbReference type="AlphaFoldDB" id="A0AAW2N3F1"/>
<reference evidence="1" key="1">
    <citation type="submission" date="2020-06" db="EMBL/GenBank/DDBJ databases">
        <authorList>
            <person name="Li T."/>
            <person name="Hu X."/>
            <person name="Zhang T."/>
            <person name="Song X."/>
            <person name="Zhang H."/>
            <person name="Dai N."/>
            <person name="Sheng W."/>
            <person name="Hou X."/>
            <person name="Wei L."/>
        </authorList>
    </citation>
    <scope>NUCLEOTIDE SEQUENCE</scope>
    <source>
        <strain evidence="1">KEN8</strain>
        <tissue evidence="1">Leaf</tissue>
    </source>
</reference>
<evidence type="ECO:0008006" key="2">
    <source>
        <dbReference type="Google" id="ProtNLM"/>
    </source>
</evidence>
<accession>A0AAW2N3F1</accession>
<comment type="caution">
    <text evidence="1">The sequence shown here is derived from an EMBL/GenBank/DDBJ whole genome shotgun (WGS) entry which is preliminary data.</text>
</comment>
<protein>
    <recommendedName>
        <fullName evidence="2">DDE Tnp4 domain-containing protein</fullName>
    </recommendedName>
</protein>
<sequence>MPLDASVNYLNNPEGCLGALDGTFIDVRVLEHEKGRYRTRKGSAADNRILRDAVHRPGGLRVPAEVFGITYVNGIVALEDLRIGTSCST</sequence>
<gene>
    <name evidence="1" type="ORF">Scaly_2046400</name>
</gene>
<dbReference type="EMBL" id="JACGWM010000012">
    <property type="protein sequence ID" value="KAL0337713.1"/>
    <property type="molecule type" value="Genomic_DNA"/>
</dbReference>
<name>A0AAW2N3F1_9LAMI</name>
<organism evidence="1">
    <name type="scientific">Sesamum calycinum</name>
    <dbReference type="NCBI Taxonomy" id="2727403"/>
    <lineage>
        <taxon>Eukaryota</taxon>
        <taxon>Viridiplantae</taxon>
        <taxon>Streptophyta</taxon>
        <taxon>Embryophyta</taxon>
        <taxon>Tracheophyta</taxon>
        <taxon>Spermatophyta</taxon>
        <taxon>Magnoliopsida</taxon>
        <taxon>eudicotyledons</taxon>
        <taxon>Gunneridae</taxon>
        <taxon>Pentapetalae</taxon>
        <taxon>asterids</taxon>
        <taxon>lamiids</taxon>
        <taxon>Lamiales</taxon>
        <taxon>Pedaliaceae</taxon>
        <taxon>Sesamum</taxon>
    </lineage>
</organism>